<dbReference type="SUPFAM" id="SSF48403">
    <property type="entry name" value="Ankyrin repeat"/>
    <property type="match status" value="1"/>
</dbReference>
<accession>A0A420MEH9</accession>
<dbReference type="AlphaFoldDB" id="A0A420MEH9"/>
<sequence>MEPISFTIGVAGLAGLFTSCLEALDKLQSYQTFGTDSHVLDTRFRAAKTRFERWGPGVGIEQGRLKHAHHSALDDKAVADAVAELLYIIVEAICDAGNVPPCRARVTGFDNKDSLEWSQPMPRNAMHESKRKKLSWGVMGLFKQLVRDIPGCTLIADGLDECTNLNDNNNNNNTSIAKFLRDVVDAVTGTDTRVLFVSRDEPDIRDALTNSTRQTFDEYRIMLEDVRPDTSAYSHAIINKRLPNKSEDIRSALSEAMFNRCQGQFLWLKMQEECLRGGMNKKQLQRAIENTPTGLDHLYDHNWTKITKLGEEGRDRAFALLRWAAFALRPLTVCEITEAVLVLTSGELSLDDFPDAVDDEYIKSEIIGICGPLLEVRKGSTGTSPGRQTVHLSHFSVRQYLLCNLPTPGWIYNENTLQTYQEKLQSTLLAKACLQYICLPQIWQNTPDDCLSLGISLREYAAATFHQHAHSGLEDNEELIKLLVQFFSTDNPVWNAWRVLIDRKIRPEAEAETVPPGPLYYAVRMKLIGVAINLIDEQSLNQESSLGRTPLRIACSNGSNDLVALLLSKGADLMTTNNDGSTPLNIASRNGHAEVVKTLLEKGADLTTANNDGWTPLLSASAEDHAEVVKTLLEKGADLTTADNDGWTPLNVASELGHTEVVKALLEKGADLTTANNGGWTPLLSASAEGHVDVIKLLFEASPFDTTEMDSLGRTALFLASRYGRLPVVQYLLSMRISDPDVKNYYGSTALSTAVANGHYEVVELLVGTGVGTQEQFYVGRSLLWWASRIGKPQLIRLLSQHMGLDETFPQHDSFSSQAIFDTVSAWCDVCTLSIPSSSIFYSCQQCYGFALCGMCHDDGFRCRDQAHALIVHPYEGR</sequence>
<evidence type="ECO:0000313" key="5">
    <source>
        <dbReference type="EMBL" id="RKK66496.1"/>
    </source>
</evidence>
<dbReference type="Gene3D" id="1.20.120.1020">
    <property type="entry name" value="Prion-inhibition and propagation, HeLo domain"/>
    <property type="match status" value="1"/>
</dbReference>
<feature type="repeat" description="ANK" evidence="3">
    <location>
        <begin position="546"/>
        <end position="578"/>
    </location>
</feature>
<dbReference type="PANTHER" id="PTHR24166:SF48">
    <property type="entry name" value="PROTEIN VAPYRIN"/>
    <property type="match status" value="1"/>
</dbReference>
<evidence type="ECO:0000256" key="1">
    <source>
        <dbReference type="ARBA" id="ARBA00022737"/>
    </source>
</evidence>
<dbReference type="PRINTS" id="PR01415">
    <property type="entry name" value="ANKYRIN"/>
</dbReference>
<dbReference type="InterPro" id="IPR029498">
    <property type="entry name" value="HeLo_dom"/>
</dbReference>
<evidence type="ECO:0000259" key="4">
    <source>
        <dbReference type="Pfam" id="PF14479"/>
    </source>
</evidence>
<name>A0A420MEH9_FUSOX</name>
<keyword evidence="1" id="KW-0677">Repeat</keyword>
<dbReference type="SMART" id="SM00248">
    <property type="entry name" value="ANK"/>
    <property type="match status" value="8"/>
</dbReference>
<dbReference type="EMBL" id="MRCX01000288">
    <property type="protein sequence ID" value="RKK66496.1"/>
    <property type="molecule type" value="Genomic_DNA"/>
</dbReference>
<dbReference type="InterPro" id="IPR038305">
    <property type="entry name" value="HeLo_sf"/>
</dbReference>
<evidence type="ECO:0000256" key="3">
    <source>
        <dbReference type="PROSITE-ProRule" id="PRU00023"/>
    </source>
</evidence>
<dbReference type="VEuPathDB" id="FungiDB:HZS61_010484"/>
<protein>
    <recommendedName>
        <fullName evidence="4">Prion-inhibition and propagation HeLo domain-containing protein</fullName>
    </recommendedName>
</protein>
<proteinExistence type="predicted"/>
<keyword evidence="2 3" id="KW-0040">ANK repeat</keyword>
<dbReference type="PROSITE" id="PS50088">
    <property type="entry name" value="ANK_REPEAT"/>
    <property type="match status" value="5"/>
</dbReference>
<dbReference type="PANTHER" id="PTHR24166">
    <property type="entry name" value="ROLLING PEBBLES, ISOFORM B"/>
    <property type="match status" value="1"/>
</dbReference>
<dbReference type="PROSITE" id="PS50297">
    <property type="entry name" value="ANK_REP_REGION"/>
    <property type="match status" value="5"/>
</dbReference>
<dbReference type="VEuPathDB" id="FungiDB:FOXG_08877"/>
<dbReference type="VEuPathDB" id="FungiDB:FOC1_g10000629"/>
<dbReference type="VEuPathDB" id="FungiDB:FOZG_06169"/>
<dbReference type="Gene3D" id="1.25.40.20">
    <property type="entry name" value="Ankyrin repeat-containing domain"/>
    <property type="match status" value="1"/>
</dbReference>
<dbReference type="InterPro" id="IPR050889">
    <property type="entry name" value="Dendritic_Spine_Reg/Scaffold"/>
</dbReference>
<dbReference type="VEuPathDB" id="FungiDB:FOC4_g10004195"/>
<dbReference type="InterPro" id="IPR036770">
    <property type="entry name" value="Ankyrin_rpt-contain_sf"/>
</dbReference>
<comment type="caution">
    <text evidence="5">The sequence shown here is derived from an EMBL/GenBank/DDBJ whole genome shotgun (WGS) entry which is preliminary data.</text>
</comment>
<feature type="repeat" description="ANK" evidence="3">
    <location>
        <begin position="579"/>
        <end position="611"/>
    </location>
</feature>
<evidence type="ECO:0000256" key="2">
    <source>
        <dbReference type="ARBA" id="ARBA00023043"/>
    </source>
</evidence>
<feature type="domain" description="Prion-inhibition and propagation HeLo" evidence="4">
    <location>
        <begin position="7"/>
        <end position="93"/>
    </location>
</feature>
<dbReference type="InterPro" id="IPR002110">
    <property type="entry name" value="Ankyrin_rpt"/>
</dbReference>
<dbReference type="VEuPathDB" id="FungiDB:FOMG_02270"/>
<dbReference type="Pfam" id="PF14479">
    <property type="entry name" value="HeLo"/>
    <property type="match status" value="1"/>
</dbReference>
<gene>
    <name evidence="5" type="ORF">BFJ69_g15360</name>
</gene>
<feature type="repeat" description="ANK" evidence="3">
    <location>
        <begin position="746"/>
        <end position="771"/>
    </location>
</feature>
<reference evidence="5 6" key="1">
    <citation type="journal article" date="2018" name="Sci. Rep.">
        <title>Characterisation of pathogen-specific regions and novel effector candidates in Fusarium oxysporum f. sp. cepae.</title>
        <authorList>
            <person name="Armitage A.D."/>
            <person name="Taylor A."/>
            <person name="Sobczyk M.K."/>
            <person name="Baxter L."/>
            <person name="Greenfield B.P."/>
            <person name="Bates H.J."/>
            <person name="Wilson F."/>
            <person name="Jackson A.C."/>
            <person name="Ott S."/>
            <person name="Harrison R.J."/>
            <person name="Clarkson J.P."/>
        </authorList>
    </citation>
    <scope>NUCLEOTIDE SEQUENCE [LARGE SCALE GENOMIC DNA]</scope>
    <source>
        <strain evidence="5 6">Fo_A13</strain>
    </source>
</reference>
<dbReference type="Pfam" id="PF12796">
    <property type="entry name" value="Ank_2"/>
    <property type="match status" value="3"/>
</dbReference>
<feature type="repeat" description="ANK" evidence="3">
    <location>
        <begin position="612"/>
        <end position="644"/>
    </location>
</feature>
<feature type="repeat" description="ANK" evidence="3">
    <location>
        <begin position="645"/>
        <end position="677"/>
    </location>
</feature>
<dbReference type="VEuPathDB" id="FungiDB:FOZG_12111"/>
<dbReference type="Pfam" id="PF00023">
    <property type="entry name" value="Ank"/>
    <property type="match status" value="1"/>
</dbReference>
<dbReference type="VEuPathDB" id="FungiDB:FOIG_02423"/>
<dbReference type="VEuPathDB" id="FungiDB:HZS61_010491"/>
<evidence type="ECO:0000313" key="6">
    <source>
        <dbReference type="Proteomes" id="UP000285084"/>
    </source>
</evidence>
<organism evidence="5 6">
    <name type="scientific">Fusarium oxysporum</name>
    <name type="common">Fusarium vascular wilt</name>
    <dbReference type="NCBI Taxonomy" id="5507"/>
    <lineage>
        <taxon>Eukaryota</taxon>
        <taxon>Fungi</taxon>
        <taxon>Dikarya</taxon>
        <taxon>Ascomycota</taxon>
        <taxon>Pezizomycotina</taxon>
        <taxon>Sordariomycetes</taxon>
        <taxon>Hypocreomycetidae</taxon>
        <taxon>Hypocreales</taxon>
        <taxon>Nectriaceae</taxon>
        <taxon>Fusarium</taxon>
        <taxon>Fusarium oxysporum species complex</taxon>
    </lineage>
</organism>
<dbReference type="Proteomes" id="UP000285084">
    <property type="component" value="Unassembled WGS sequence"/>
</dbReference>
<dbReference type="SUPFAM" id="SSF57850">
    <property type="entry name" value="RING/U-box"/>
    <property type="match status" value="1"/>
</dbReference>